<dbReference type="Proteomes" id="UP000199572">
    <property type="component" value="Unassembled WGS sequence"/>
</dbReference>
<protein>
    <submittedName>
        <fullName evidence="2">PepSY-associated TM region</fullName>
    </submittedName>
</protein>
<gene>
    <name evidence="2" type="ORF">SAMN04488023_14442</name>
</gene>
<keyword evidence="1" id="KW-0472">Membrane</keyword>
<dbReference type="InterPro" id="IPR005625">
    <property type="entry name" value="PepSY-ass_TM"/>
</dbReference>
<keyword evidence="1" id="KW-0812">Transmembrane</keyword>
<accession>A0A1H9VMC5</accession>
<organism evidence="2 3">
    <name type="scientific">Pedobacter rhizosphaerae</name>
    <dbReference type="NCBI Taxonomy" id="390241"/>
    <lineage>
        <taxon>Bacteria</taxon>
        <taxon>Pseudomonadati</taxon>
        <taxon>Bacteroidota</taxon>
        <taxon>Sphingobacteriia</taxon>
        <taxon>Sphingobacteriales</taxon>
        <taxon>Sphingobacteriaceae</taxon>
        <taxon>Pedobacter</taxon>
    </lineage>
</organism>
<sequence length="81" mass="8855">MNYDIHVGSILGFPGKVLAFLASLIGASLPITGFLIWYGRKFKKKGKKKDAIPVSGLKTGNVPKRIYPKPVTKPTEVVEVE</sequence>
<proteinExistence type="predicted"/>
<dbReference type="EMBL" id="FOGG01000044">
    <property type="protein sequence ID" value="SES22353.1"/>
    <property type="molecule type" value="Genomic_DNA"/>
</dbReference>
<keyword evidence="3" id="KW-1185">Reference proteome</keyword>
<evidence type="ECO:0000313" key="2">
    <source>
        <dbReference type="EMBL" id="SES22353.1"/>
    </source>
</evidence>
<dbReference type="Pfam" id="PF03929">
    <property type="entry name" value="PepSY_TM"/>
    <property type="match status" value="1"/>
</dbReference>
<evidence type="ECO:0000256" key="1">
    <source>
        <dbReference type="SAM" id="Phobius"/>
    </source>
</evidence>
<evidence type="ECO:0000313" key="3">
    <source>
        <dbReference type="Proteomes" id="UP000199572"/>
    </source>
</evidence>
<feature type="transmembrane region" description="Helical" evidence="1">
    <location>
        <begin position="17"/>
        <end position="39"/>
    </location>
</feature>
<keyword evidence="1" id="KW-1133">Transmembrane helix</keyword>
<reference evidence="2 3" key="1">
    <citation type="submission" date="2016-10" db="EMBL/GenBank/DDBJ databases">
        <authorList>
            <person name="de Groot N.N."/>
        </authorList>
    </citation>
    <scope>NUCLEOTIDE SEQUENCE [LARGE SCALE GENOMIC DNA]</scope>
    <source>
        <strain evidence="2 3">DSM 18610</strain>
    </source>
</reference>
<dbReference type="AlphaFoldDB" id="A0A1H9VMC5"/>
<name>A0A1H9VMC5_9SPHI</name>
<dbReference type="STRING" id="390241.SAMN04488023_14442"/>